<dbReference type="EMBL" id="FXTM01000013">
    <property type="protein sequence ID" value="SMO59070.1"/>
    <property type="molecule type" value="Genomic_DNA"/>
</dbReference>
<evidence type="ECO:0000313" key="2">
    <source>
        <dbReference type="EMBL" id="SMO59070.1"/>
    </source>
</evidence>
<dbReference type="RefSeq" id="WP_142935567.1">
    <property type="nucleotide sequence ID" value="NZ_FXTM01000013.1"/>
</dbReference>
<sequence length="447" mass="50489">MSIKYDLSFDAVKERIIQRIKEKYPNKVNDFTESNIGTVFIEAVAFAIDMLGFYVNQLENELFFDKARQRRSVVSLARLIGYSPKRKKPAGGTVTFFLDSPWDKDIIIPKGTRLEVNGIYYETEDTVTLKAGKKEVSVRAIQREVQTLIFTARGEFYESFEIKDKRLYDVKVYVDGKQYFETDNLVLNETNAFKIEETPESYVITIVNPPKNSRVLMEVLLTEGSKGNILSGRLTNIVDTITDISGNVVPVMVRNDTPFTGGTDEESIEEIKRNAIVRLKTNERAVTGWDYENLAKTLVEGVKYAVAFSPEPGVVDLYIATEDINGNPVVADDALKRKVDEVLAVRRALTDKVNIKDVQFVPIDIKLSIKGIVGYNLESIRQKAINLLRNYFKSLSPGQAFRISDIYRLIDEIDGVDYCHIIAPSSDVIPETTYKLLTLGEVTIEVS</sequence>
<dbReference type="Pfam" id="PF26079">
    <property type="entry name" value="Baseplate_J_C"/>
    <property type="match status" value="1"/>
</dbReference>
<dbReference type="Proteomes" id="UP000317315">
    <property type="component" value="Unassembled WGS sequence"/>
</dbReference>
<dbReference type="InterPro" id="IPR058530">
    <property type="entry name" value="Baseplate_J-like_C"/>
</dbReference>
<feature type="domain" description="Baseplate J-like C-terminal" evidence="1">
    <location>
        <begin position="363"/>
        <end position="444"/>
    </location>
</feature>
<dbReference type="OrthoDB" id="9027184at2"/>
<protein>
    <submittedName>
        <fullName evidence="2">Baseplate J-like protein</fullName>
    </submittedName>
</protein>
<reference evidence="2 3" key="1">
    <citation type="submission" date="2017-05" db="EMBL/GenBank/DDBJ databases">
        <authorList>
            <person name="Varghese N."/>
            <person name="Submissions S."/>
        </authorList>
    </citation>
    <scope>NUCLEOTIDE SEQUENCE [LARGE SCALE GENOMIC DNA]</scope>
    <source>
        <strain evidence="2 3">DSM 16304</strain>
    </source>
</reference>
<proteinExistence type="predicted"/>
<keyword evidence="3" id="KW-1185">Reference proteome</keyword>
<evidence type="ECO:0000259" key="1">
    <source>
        <dbReference type="Pfam" id="PF26079"/>
    </source>
</evidence>
<dbReference type="AlphaFoldDB" id="A0A521CK67"/>
<gene>
    <name evidence="2" type="ORF">SAMN06269117_1134</name>
</gene>
<evidence type="ECO:0000313" key="3">
    <source>
        <dbReference type="Proteomes" id="UP000317315"/>
    </source>
</evidence>
<name>A0A521CK67_9BACT</name>
<accession>A0A521CK67</accession>
<organism evidence="2 3">
    <name type="scientific">Balnearium lithotrophicum</name>
    <dbReference type="NCBI Taxonomy" id="223788"/>
    <lineage>
        <taxon>Bacteria</taxon>
        <taxon>Pseudomonadati</taxon>
        <taxon>Aquificota</taxon>
        <taxon>Aquificia</taxon>
        <taxon>Desulfurobacteriales</taxon>
        <taxon>Desulfurobacteriaceae</taxon>
        <taxon>Balnearium</taxon>
    </lineage>
</organism>